<feature type="transmembrane region" description="Helical" evidence="1">
    <location>
        <begin position="47"/>
        <end position="63"/>
    </location>
</feature>
<feature type="transmembrane region" description="Helical" evidence="1">
    <location>
        <begin position="232"/>
        <end position="252"/>
    </location>
</feature>
<accession>A0A1Z1MC39</accession>
<dbReference type="EMBL" id="MF101428">
    <property type="protein sequence ID" value="ARW63509.1"/>
    <property type="molecule type" value="Genomic_DNA"/>
</dbReference>
<keyword evidence="1" id="KW-0812">Transmembrane</keyword>
<feature type="transmembrane region" description="Helical" evidence="1">
    <location>
        <begin position="21"/>
        <end position="41"/>
    </location>
</feature>
<name>A0A1Z1MC39_POLUR</name>
<keyword evidence="2" id="KW-0150">Chloroplast</keyword>
<gene>
    <name evidence="2" type="primary">ConsOrf4</name>
</gene>
<keyword evidence="1" id="KW-1133">Transmembrane helix</keyword>
<dbReference type="RefSeq" id="YP_009394947.1">
    <property type="nucleotide sequence ID" value="NC_035275.1"/>
</dbReference>
<organism evidence="2">
    <name type="scientific">Polysiphonia urceolata</name>
    <name type="common">Red alga</name>
    <name type="synonym">Conferva urceolata</name>
    <dbReference type="NCBI Taxonomy" id="173545"/>
    <lineage>
        <taxon>Eukaryota</taxon>
        <taxon>Rhodophyta</taxon>
        <taxon>Florideophyceae</taxon>
        <taxon>Rhodymeniophycidae</taxon>
        <taxon>Ceramiales</taxon>
        <taxon>Rhodomelaceae</taxon>
        <taxon>Polysiphonioideae</taxon>
        <taxon>Polysiphonia</taxon>
    </lineage>
</organism>
<keyword evidence="2" id="KW-0934">Plastid</keyword>
<proteinExistence type="predicted"/>
<keyword evidence="1" id="KW-0472">Membrane</keyword>
<geneLocation type="chloroplast" evidence="2"/>
<evidence type="ECO:0000313" key="2">
    <source>
        <dbReference type="EMBL" id="ARW63509.1"/>
    </source>
</evidence>
<reference evidence="2" key="1">
    <citation type="journal article" date="2017" name="J. Phycol.">
        <title>Analysis of chloroplast genomes and a supermatrix inform reclassification of the Rhodomelaceae (Rhodophyta).</title>
        <authorList>
            <person name="Diaz-Tapia P."/>
            <person name="Maggs C.A."/>
            <person name="West J.A."/>
            <person name="Verbruggen H."/>
        </authorList>
    </citation>
    <scope>NUCLEOTIDE SEQUENCE</scope>
    <source>
        <strain evidence="2">PD550</strain>
    </source>
</reference>
<feature type="transmembrane region" description="Helical" evidence="1">
    <location>
        <begin position="75"/>
        <end position="92"/>
    </location>
</feature>
<feature type="transmembrane region" description="Helical" evidence="1">
    <location>
        <begin position="98"/>
        <end position="117"/>
    </location>
</feature>
<evidence type="ECO:0000256" key="1">
    <source>
        <dbReference type="SAM" id="Phobius"/>
    </source>
</evidence>
<dbReference type="GeneID" id="33356896"/>
<sequence length="266" mass="31863">MKKIFKQIIPNKDQYLIYQAIHKKSNLTITLSILVALMSVPYISLKMVYLFTLYITIILLIRFKSIYLMKIGKTLKKILFIILYCIIINYFIKYDLIIYTVTLISSIKWVYYLKLILLTNYQSIQLKFFIKYICLNLPYYTKRIIELNTLYTLLIYNLSLFIKDEVIFKNLVRLFSEISKQPTIISNNSLFNILISKHLLEKISENITSFYIGIKIKKNISLKKLIMNLSTYYKFFLVMFLDTIYILNISMWNKNVQEKLYKSKHI</sequence>
<dbReference type="AlphaFoldDB" id="A0A1Z1MC39"/>
<protein>
    <submittedName>
        <fullName evidence="2">Uncharacterized protein</fullName>
    </submittedName>
</protein>